<dbReference type="Gene3D" id="3.40.50.300">
    <property type="entry name" value="P-loop containing nucleotide triphosphate hydrolases"/>
    <property type="match status" value="1"/>
</dbReference>
<dbReference type="PANTHER" id="PTHR42939">
    <property type="entry name" value="ABC TRANSPORTER ATP-BINDING PROTEIN ALBC-RELATED"/>
    <property type="match status" value="1"/>
</dbReference>
<keyword evidence="2" id="KW-0547">Nucleotide-binding</keyword>
<gene>
    <name evidence="4" type="ORF">J2S37_001366</name>
</gene>
<evidence type="ECO:0000313" key="4">
    <source>
        <dbReference type="EMBL" id="MDR7354828.1"/>
    </source>
</evidence>
<accession>A0ABU2B884</accession>
<keyword evidence="3" id="KW-0067">ATP-binding</keyword>
<dbReference type="SUPFAM" id="SSF52540">
    <property type="entry name" value="P-loop containing nucleoside triphosphate hydrolases"/>
    <property type="match status" value="1"/>
</dbReference>
<evidence type="ECO:0000256" key="2">
    <source>
        <dbReference type="ARBA" id="ARBA00022741"/>
    </source>
</evidence>
<dbReference type="RefSeq" id="WP_277104955.1">
    <property type="nucleotide sequence ID" value="NZ_BAAAJS010000040.1"/>
</dbReference>
<keyword evidence="1" id="KW-0813">Transport</keyword>
<evidence type="ECO:0000313" key="5">
    <source>
        <dbReference type="Proteomes" id="UP001183619"/>
    </source>
</evidence>
<dbReference type="PANTHER" id="PTHR42939:SF1">
    <property type="entry name" value="ABC TRANSPORTER ATP-BINDING PROTEIN ALBC-RELATED"/>
    <property type="match status" value="1"/>
</dbReference>
<organism evidence="4 5">
    <name type="scientific">Corynebacterium felinum</name>
    <dbReference type="NCBI Taxonomy" id="131318"/>
    <lineage>
        <taxon>Bacteria</taxon>
        <taxon>Bacillati</taxon>
        <taxon>Actinomycetota</taxon>
        <taxon>Actinomycetes</taxon>
        <taxon>Mycobacteriales</taxon>
        <taxon>Corynebacteriaceae</taxon>
        <taxon>Corynebacterium</taxon>
    </lineage>
</organism>
<name>A0ABU2B884_9CORY</name>
<dbReference type="InterPro" id="IPR051782">
    <property type="entry name" value="ABC_Transporter_VariousFunc"/>
</dbReference>
<sequence length="115" mass="12871">MSTYSAGNYKKTAIATVLLQRPAIAYLDEPLETVDSIARERVMEIFRTMSAAGSSLFISTQDIDLCMSFDYVQVFAQLTIVAEGTPEEVLGTNPRQRFFELTGARLPQEELGWLK</sequence>
<keyword evidence="5" id="KW-1185">Reference proteome</keyword>
<dbReference type="InterPro" id="IPR027417">
    <property type="entry name" value="P-loop_NTPase"/>
</dbReference>
<evidence type="ECO:0000256" key="3">
    <source>
        <dbReference type="ARBA" id="ARBA00022840"/>
    </source>
</evidence>
<proteinExistence type="predicted"/>
<reference evidence="4 5" key="1">
    <citation type="submission" date="2023-07" db="EMBL/GenBank/DDBJ databases">
        <title>Sequencing the genomes of 1000 actinobacteria strains.</title>
        <authorList>
            <person name="Klenk H.-P."/>
        </authorList>
    </citation>
    <scope>NUCLEOTIDE SEQUENCE [LARGE SCALE GENOMIC DNA]</scope>
    <source>
        <strain evidence="4 5">DSM 44508</strain>
    </source>
</reference>
<dbReference type="Proteomes" id="UP001183619">
    <property type="component" value="Unassembled WGS sequence"/>
</dbReference>
<evidence type="ECO:0000256" key="1">
    <source>
        <dbReference type="ARBA" id="ARBA00022448"/>
    </source>
</evidence>
<dbReference type="EMBL" id="JAVDYF010000001">
    <property type="protein sequence ID" value="MDR7354828.1"/>
    <property type="molecule type" value="Genomic_DNA"/>
</dbReference>
<protein>
    <submittedName>
        <fullName evidence="4">ABC-type multidrug transport system ATPase subunit</fullName>
    </submittedName>
</protein>
<comment type="caution">
    <text evidence="4">The sequence shown here is derived from an EMBL/GenBank/DDBJ whole genome shotgun (WGS) entry which is preliminary data.</text>
</comment>